<feature type="transmembrane region" description="Helical" evidence="1">
    <location>
        <begin position="71"/>
        <end position="93"/>
    </location>
</feature>
<evidence type="ECO:0000256" key="1">
    <source>
        <dbReference type="SAM" id="Phobius"/>
    </source>
</evidence>
<reference evidence="2 3" key="1">
    <citation type="journal article" date="2014" name="Genome Biol. Evol.">
        <title>The genome of the myxosporean Thelohanellus kitauei shows adaptations to nutrient acquisition within its fish host.</title>
        <authorList>
            <person name="Yang Y."/>
            <person name="Xiong J."/>
            <person name="Zhou Z."/>
            <person name="Huo F."/>
            <person name="Miao W."/>
            <person name="Ran C."/>
            <person name="Liu Y."/>
            <person name="Zhang J."/>
            <person name="Feng J."/>
            <person name="Wang M."/>
            <person name="Wang M."/>
            <person name="Wang L."/>
            <person name="Yao B."/>
        </authorList>
    </citation>
    <scope>NUCLEOTIDE SEQUENCE [LARGE SCALE GENOMIC DNA]</scope>
    <source>
        <strain evidence="2">Wuqing</strain>
    </source>
</reference>
<feature type="transmembrane region" description="Helical" evidence="1">
    <location>
        <begin position="105"/>
        <end position="127"/>
    </location>
</feature>
<feature type="transmembrane region" description="Helical" evidence="1">
    <location>
        <begin position="155"/>
        <end position="176"/>
    </location>
</feature>
<dbReference type="AlphaFoldDB" id="A0A0C2I9J7"/>
<keyword evidence="1" id="KW-1133">Transmembrane helix</keyword>
<protein>
    <submittedName>
        <fullName evidence="2">Uncharacterized protein</fullName>
    </submittedName>
</protein>
<comment type="caution">
    <text evidence="2">The sequence shown here is derived from an EMBL/GenBank/DDBJ whole genome shotgun (WGS) entry which is preliminary data.</text>
</comment>
<evidence type="ECO:0000313" key="3">
    <source>
        <dbReference type="Proteomes" id="UP000031668"/>
    </source>
</evidence>
<proteinExistence type="predicted"/>
<name>A0A0C2I9J7_THEKT</name>
<keyword evidence="1" id="KW-0472">Membrane</keyword>
<organism evidence="2 3">
    <name type="scientific">Thelohanellus kitauei</name>
    <name type="common">Myxosporean</name>
    <dbReference type="NCBI Taxonomy" id="669202"/>
    <lineage>
        <taxon>Eukaryota</taxon>
        <taxon>Metazoa</taxon>
        <taxon>Cnidaria</taxon>
        <taxon>Myxozoa</taxon>
        <taxon>Myxosporea</taxon>
        <taxon>Bivalvulida</taxon>
        <taxon>Platysporina</taxon>
        <taxon>Myxobolidae</taxon>
        <taxon>Thelohanellus</taxon>
    </lineage>
</organism>
<accession>A0A0C2I9J7</accession>
<evidence type="ECO:0000313" key="2">
    <source>
        <dbReference type="EMBL" id="KII61948.1"/>
    </source>
</evidence>
<keyword evidence="1" id="KW-0812">Transmembrane</keyword>
<sequence length="184" mass="20753">MEKSTFQILFIIITVAAFVCCAILSITAYFPSMFTLVVNFKSVDLAHFGPFTWYHDGPIKSYESVIGSFRFIQGLYITAIALTFVGPLVAIAGYRVKKIRKPAGIFVLGCATFFGFFASSYIVTYFWSLINRKLISLQPIIVALVRKAEYVSLSYPFFTIWSAVFVFSVLGIMVLIHKFDDEIL</sequence>
<gene>
    <name evidence="2" type="ORF">RF11_06957</name>
</gene>
<dbReference type="Proteomes" id="UP000031668">
    <property type="component" value="Unassembled WGS sequence"/>
</dbReference>
<feature type="transmembrane region" description="Helical" evidence="1">
    <location>
        <begin position="7"/>
        <end position="30"/>
    </location>
</feature>
<keyword evidence="3" id="KW-1185">Reference proteome</keyword>
<dbReference type="EMBL" id="JWZT01005174">
    <property type="protein sequence ID" value="KII61948.1"/>
    <property type="molecule type" value="Genomic_DNA"/>
</dbReference>